<proteinExistence type="predicted"/>
<evidence type="ECO:0000313" key="2">
    <source>
        <dbReference type="Proteomes" id="UP001076655"/>
    </source>
</evidence>
<reference evidence="1" key="1">
    <citation type="submission" date="2022-08" db="EMBL/GenBank/DDBJ databases">
        <authorList>
            <person name="Dale J.L."/>
        </authorList>
    </citation>
    <scope>NUCLEOTIDE SEQUENCE</scope>
    <source>
        <strain evidence="1">2022EL-00758</strain>
    </source>
</reference>
<comment type="caution">
    <text evidence="1">The sequence shown here is derived from an EMBL/GenBank/DDBJ whole genome shotgun (WGS) entry which is preliminary data.</text>
</comment>
<organism evidence="1 2">
    <name type="scientific">Morganella morganii</name>
    <name type="common">Proteus morganii</name>
    <dbReference type="NCBI Taxonomy" id="582"/>
    <lineage>
        <taxon>Bacteria</taxon>
        <taxon>Pseudomonadati</taxon>
        <taxon>Pseudomonadota</taxon>
        <taxon>Gammaproteobacteria</taxon>
        <taxon>Enterobacterales</taxon>
        <taxon>Morganellaceae</taxon>
        <taxon>Morganella</taxon>
    </lineage>
</organism>
<gene>
    <name evidence="1" type="ORF">N0392_03510</name>
</gene>
<protein>
    <recommendedName>
        <fullName evidence="3">Gp11</fullName>
    </recommendedName>
</protein>
<dbReference type="EMBL" id="JAPNMI010000002">
    <property type="protein sequence ID" value="MCY0788755.1"/>
    <property type="molecule type" value="Genomic_DNA"/>
</dbReference>
<sequence>MAVQISPEQIGEQLEMMGFEAPDFAVAAALSVVDSIDGCLDKAGYTDAVMTLIKVYSVILILSAADVRKIASEHAPSGASVSYQYFADGRKSLLKLLSALDIAGCTDNLPIDRPVGIIQFDVNRG</sequence>
<accession>A0A9Q4CL29</accession>
<dbReference type="InterPro" id="IPR055794">
    <property type="entry name" value="DUF7370"/>
</dbReference>
<dbReference type="GeneID" id="93360802"/>
<dbReference type="Pfam" id="PF24085">
    <property type="entry name" value="DUF7370"/>
    <property type="match status" value="1"/>
</dbReference>
<dbReference type="Proteomes" id="UP001076655">
    <property type="component" value="Unassembled WGS sequence"/>
</dbReference>
<evidence type="ECO:0000313" key="1">
    <source>
        <dbReference type="EMBL" id="MCY0788755.1"/>
    </source>
</evidence>
<dbReference type="AlphaFoldDB" id="A0A9Q4CL29"/>
<dbReference type="RefSeq" id="WP_036414535.1">
    <property type="nucleotide sequence ID" value="NZ_CP026046.1"/>
</dbReference>
<evidence type="ECO:0008006" key="3">
    <source>
        <dbReference type="Google" id="ProtNLM"/>
    </source>
</evidence>
<name>A0A9Q4CL29_MORMO</name>